<protein>
    <submittedName>
        <fullName evidence="1">Uncharacterized protein</fullName>
    </submittedName>
</protein>
<evidence type="ECO:0000313" key="2">
    <source>
        <dbReference type="Proteomes" id="UP000294614"/>
    </source>
</evidence>
<dbReference type="InterPro" id="IPR046618">
    <property type="entry name" value="DUF6731"/>
</dbReference>
<sequence>MAERKNVTVNFYRLESAVDTFYQDMEFKLDALSSGGMDYGFFDGKSSELMFKIFDPIVLADRKLFIVSLIKEKIFLPVWFNREGIVQEAPTEGGSLGDVSYALIDPEKQALLTLSGGFGPSVSAFSDFARWLTGDSAAGSSPIFVNSAYDQVTNWEIFRKLNLSIEAPAADFVGNVLDSEIGENFKMLETLSGLKIDISVSMGHGKGSLHKDAVKNFIRTVMEENFAGKLKIMGKSFEEQQTAELDLYNARLKHKTEIVIAGSHISPDEAKATLYEAYQIHLDDIDAAYRGLSDEE</sequence>
<accession>A0A4R1K840</accession>
<dbReference type="Pfam" id="PF20505">
    <property type="entry name" value="DUF6731"/>
    <property type="match status" value="1"/>
</dbReference>
<name>A0A4R1K840_9BACT</name>
<gene>
    <name evidence="1" type="ORF">C8D98_1342</name>
</gene>
<reference evidence="1 2" key="1">
    <citation type="submission" date="2019-03" db="EMBL/GenBank/DDBJ databases">
        <title>Genomic Encyclopedia of Type Strains, Phase IV (KMG-IV): sequencing the most valuable type-strain genomes for metagenomic binning, comparative biology and taxonomic classification.</title>
        <authorList>
            <person name="Goeker M."/>
        </authorList>
    </citation>
    <scope>NUCLEOTIDE SEQUENCE [LARGE SCALE GENOMIC DNA]</scope>
    <source>
        <strain evidence="1 2">DSM 24984</strain>
    </source>
</reference>
<organism evidence="1 2">
    <name type="scientific">Seleniivibrio woodruffii</name>
    <dbReference type="NCBI Taxonomy" id="1078050"/>
    <lineage>
        <taxon>Bacteria</taxon>
        <taxon>Pseudomonadati</taxon>
        <taxon>Deferribacterota</taxon>
        <taxon>Deferribacteres</taxon>
        <taxon>Deferribacterales</taxon>
        <taxon>Geovibrionaceae</taxon>
        <taxon>Seleniivibrio</taxon>
    </lineage>
</organism>
<evidence type="ECO:0000313" key="1">
    <source>
        <dbReference type="EMBL" id="TCK60468.1"/>
    </source>
</evidence>
<dbReference type="OrthoDB" id="9781133at2"/>
<dbReference type="EMBL" id="SMGG01000004">
    <property type="protein sequence ID" value="TCK60468.1"/>
    <property type="molecule type" value="Genomic_DNA"/>
</dbReference>
<comment type="caution">
    <text evidence="1">The sequence shown here is derived from an EMBL/GenBank/DDBJ whole genome shotgun (WGS) entry which is preliminary data.</text>
</comment>
<keyword evidence="2" id="KW-1185">Reference proteome</keyword>
<proteinExistence type="predicted"/>
<dbReference type="Proteomes" id="UP000294614">
    <property type="component" value="Unassembled WGS sequence"/>
</dbReference>
<dbReference type="RefSeq" id="WP_132873188.1">
    <property type="nucleotide sequence ID" value="NZ_SMGG01000004.1"/>
</dbReference>
<dbReference type="AlphaFoldDB" id="A0A4R1K840"/>